<accession>A0A226EB32</accession>
<organism evidence="2 3">
    <name type="scientific">Folsomia candida</name>
    <name type="common">Springtail</name>
    <dbReference type="NCBI Taxonomy" id="158441"/>
    <lineage>
        <taxon>Eukaryota</taxon>
        <taxon>Metazoa</taxon>
        <taxon>Ecdysozoa</taxon>
        <taxon>Arthropoda</taxon>
        <taxon>Hexapoda</taxon>
        <taxon>Collembola</taxon>
        <taxon>Entomobryomorpha</taxon>
        <taxon>Isotomoidea</taxon>
        <taxon>Isotomidae</taxon>
        <taxon>Proisotominae</taxon>
        <taxon>Folsomia</taxon>
    </lineage>
</organism>
<dbReference type="EMBL" id="LNIX01000005">
    <property type="protein sequence ID" value="OXA54354.1"/>
    <property type="molecule type" value="Genomic_DNA"/>
</dbReference>
<evidence type="ECO:0000313" key="2">
    <source>
        <dbReference type="EMBL" id="OXA54354.1"/>
    </source>
</evidence>
<sequence>MAVVHFVQHQAEGREHLHRRVFLAKINPLETMDDDKLIADYRFPRHSILKITELCAPFLQRRTNRNHALPVQLQVLAALRFYAKGVFQLDLQGLTEISQSKLSRVIQDVSLAIVRHAPTFIRFPTTDDEILRTKQAFHAKAGFPNVLGAVDGTLINIQAPSGPIWIDKTGGCMMYRPNRACRIIGAIAVLHNLRLELNLPEYHAYDDIEDDDAEPQDPPAQLRETALTREGIRAGDQIVEDRFT</sequence>
<dbReference type="Proteomes" id="UP000198287">
    <property type="component" value="Unassembled WGS sequence"/>
</dbReference>
<proteinExistence type="predicted"/>
<reference evidence="2 3" key="1">
    <citation type="submission" date="2015-12" db="EMBL/GenBank/DDBJ databases">
        <title>The genome of Folsomia candida.</title>
        <authorList>
            <person name="Faddeeva A."/>
            <person name="Derks M.F."/>
            <person name="Anvar Y."/>
            <person name="Smit S."/>
            <person name="Van Straalen N."/>
            <person name="Roelofs D."/>
        </authorList>
    </citation>
    <scope>NUCLEOTIDE SEQUENCE [LARGE SCALE GENOMIC DNA]</scope>
    <source>
        <strain evidence="2 3">VU population</strain>
        <tissue evidence="2">Whole body</tissue>
    </source>
</reference>
<gene>
    <name evidence="2" type="ORF">Fcan01_11557</name>
</gene>
<name>A0A226EB32_FOLCA</name>
<dbReference type="AlphaFoldDB" id="A0A226EB32"/>
<evidence type="ECO:0000256" key="1">
    <source>
        <dbReference type="SAM" id="MobiDB-lite"/>
    </source>
</evidence>
<dbReference type="InterPro" id="IPR026103">
    <property type="entry name" value="HARBI1_animal"/>
</dbReference>
<dbReference type="OrthoDB" id="2430314at2759"/>
<keyword evidence="3" id="KW-1185">Reference proteome</keyword>
<protein>
    <submittedName>
        <fullName evidence="2">Putative nuclease HARBI1</fullName>
    </submittedName>
</protein>
<evidence type="ECO:0000313" key="3">
    <source>
        <dbReference type="Proteomes" id="UP000198287"/>
    </source>
</evidence>
<dbReference type="PRINTS" id="PR02086">
    <property type="entry name" value="PUTNUCHARBI1"/>
</dbReference>
<comment type="caution">
    <text evidence="2">The sequence shown here is derived from an EMBL/GenBank/DDBJ whole genome shotgun (WGS) entry which is preliminary data.</text>
</comment>
<feature type="region of interest" description="Disordered" evidence="1">
    <location>
        <begin position="208"/>
        <end position="227"/>
    </location>
</feature>
<dbReference type="OMA" id="INPLETM"/>